<dbReference type="PANTHER" id="PTHR21377:SF0">
    <property type="entry name" value="PROTEIN FAM210B, MITOCHONDRIAL"/>
    <property type="match status" value="1"/>
</dbReference>
<keyword evidence="4" id="KW-1185">Reference proteome</keyword>
<dbReference type="PANTHER" id="PTHR21377">
    <property type="entry name" value="PROTEIN FAM210B, MITOCHONDRIAL"/>
    <property type="match status" value="1"/>
</dbReference>
<dbReference type="GO" id="GO:0005739">
    <property type="term" value="C:mitochondrion"/>
    <property type="evidence" value="ECO:0007669"/>
    <property type="project" value="TreeGrafter"/>
</dbReference>
<dbReference type="Pfam" id="PF06916">
    <property type="entry name" value="FAM210A-B_dom"/>
    <property type="match status" value="1"/>
</dbReference>
<keyword evidence="1" id="KW-0812">Transmembrane</keyword>
<gene>
    <name evidence="3" type="ORF">DFQ27_009673</name>
</gene>
<evidence type="ECO:0000313" key="3">
    <source>
        <dbReference type="EMBL" id="KAG0266563.1"/>
    </source>
</evidence>
<evidence type="ECO:0000256" key="1">
    <source>
        <dbReference type="SAM" id="Phobius"/>
    </source>
</evidence>
<feature type="transmembrane region" description="Helical" evidence="1">
    <location>
        <begin position="200"/>
        <end position="218"/>
    </location>
</feature>
<dbReference type="InterPro" id="IPR009688">
    <property type="entry name" value="FAM210A/B-like_dom"/>
</dbReference>
<accession>A0A9P6QF76</accession>
<feature type="transmembrane region" description="Helical" evidence="1">
    <location>
        <begin position="123"/>
        <end position="146"/>
    </location>
</feature>
<dbReference type="OrthoDB" id="426386at2759"/>
<proteinExistence type="predicted"/>
<dbReference type="Proteomes" id="UP000807716">
    <property type="component" value="Unassembled WGS sequence"/>
</dbReference>
<dbReference type="EMBL" id="JAAAJB010000091">
    <property type="protein sequence ID" value="KAG0266563.1"/>
    <property type="molecule type" value="Genomic_DNA"/>
</dbReference>
<organism evidence="3 4">
    <name type="scientific">Actinomortierella ambigua</name>
    <dbReference type="NCBI Taxonomy" id="1343610"/>
    <lineage>
        <taxon>Eukaryota</taxon>
        <taxon>Fungi</taxon>
        <taxon>Fungi incertae sedis</taxon>
        <taxon>Mucoromycota</taxon>
        <taxon>Mortierellomycotina</taxon>
        <taxon>Mortierellomycetes</taxon>
        <taxon>Mortierellales</taxon>
        <taxon>Mortierellaceae</taxon>
        <taxon>Actinomortierella</taxon>
    </lineage>
</organism>
<protein>
    <recommendedName>
        <fullName evidence="2">DUF1279 domain-containing protein</fullName>
    </recommendedName>
</protein>
<feature type="domain" description="DUF1279" evidence="2">
    <location>
        <begin position="114"/>
        <end position="235"/>
    </location>
</feature>
<dbReference type="InterPro" id="IPR045866">
    <property type="entry name" value="FAM210A/B-like"/>
</dbReference>
<keyword evidence="1" id="KW-1133">Transmembrane helix</keyword>
<name>A0A9P6QF76_9FUNG</name>
<keyword evidence="1" id="KW-0472">Membrane</keyword>
<reference evidence="3" key="1">
    <citation type="journal article" date="2020" name="Fungal Divers.">
        <title>Resolving the Mortierellaceae phylogeny through synthesis of multi-gene phylogenetics and phylogenomics.</title>
        <authorList>
            <person name="Vandepol N."/>
            <person name="Liber J."/>
            <person name="Desiro A."/>
            <person name="Na H."/>
            <person name="Kennedy M."/>
            <person name="Barry K."/>
            <person name="Grigoriev I.V."/>
            <person name="Miller A.N."/>
            <person name="O'Donnell K."/>
            <person name="Stajich J.E."/>
            <person name="Bonito G."/>
        </authorList>
    </citation>
    <scope>NUCLEOTIDE SEQUENCE</scope>
    <source>
        <strain evidence="3">BC1065</strain>
    </source>
</reference>
<evidence type="ECO:0000259" key="2">
    <source>
        <dbReference type="Pfam" id="PF06916"/>
    </source>
</evidence>
<comment type="caution">
    <text evidence="3">The sequence shown here is derived from an EMBL/GenBank/DDBJ whole genome shotgun (WGS) entry which is preliminary data.</text>
</comment>
<dbReference type="AlphaFoldDB" id="A0A9P6QF76"/>
<evidence type="ECO:0000313" key="4">
    <source>
        <dbReference type="Proteomes" id="UP000807716"/>
    </source>
</evidence>
<sequence>MQAWKTFSQPSFRTAIRRGHGLVRVPPQQPMLRRLLHQQPAALAKTHPVSTRPWTAPMTVTRASQLYSQQVAASASSRLSLARQTIRRGFASEANQASSSTTAAAAPVKQTFSQRIKDMIKKYGYTALAVYLGISTLDLAATFVIVQAVGMDKIEVAQAWMKEKVGPLVGYKSKDGGETKDASRDKVDDLDKVDDEQMGAIYNTASSLWGVFVIAYGIHKLLVPLRVVATSFLTPPLVKWLVKRGWIRDVTKKAVEGASKSGALVAMLGLGASTTVNASTTMEEEEEEEAVQQ</sequence>